<dbReference type="EMBL" id="CTEF01000004">
    <property type="protein sequence ID" value="CQD21608.1"/>
    <property type="molecule type" value="Genomic_DNA"/>
</dbReference>
<protein>
    <submittedName>
        <fullName evidence="2">Helix-turn-helix domain protein</fullName>
    </submittedName>
</protein>
<proteinExistence type="predicted"/>
<keyword evidence="5" id="KW-1185">Reference proteome</keyword>
<evidence type="ECO:0000313" key="3">
    <source>
        <dbReference type="EMBL" id="ORV29064.1"/>
    </source>
</evidence>
<dbReference type="AlphaFoldDB" id="A0A0U1DTM4"/>
<name>A0A0U1DTM4_9MYCO</name>
<accession>A0A0U1DTM4</accession>
<dbReference type="RefSeq" id="WP_085140313.1">
    <property type="nucleotide sequence ID" value="NZ_JACKVA010000016.1"/>
</dbReference>
<dbReference type="Pfam" id="PF12728">
    <property type="entry name" value="HTH_17"/>
    <property type="match status" value="1"/>
</dbReference>
<reference evidence="2 4" key="1">
    <citation type="submission" date="2015-03" db="EMBL/GenBank/DDBJ databases">
        <authorList>
            <person name="Murphy D."/>
        </authorList>
    </citation>
    <scope>NUCLEOTIDE SEQUENCE [LARGE SCALE GENOMIC DNA]</scope>
    <source>
        <strain evidence="2 4">D16</strain>
    </source>
</reference>
<dbReference type="EMBL" id="LQOP01000008">
    <property type="protein sequence ID" value="ORV29064.1"/>
    <property type="molecule type" value="Genomic_DNA"/>
</dbReference>
<reference evidence="3 5" key="2">
    <citation type="submission" date="2016-01" db="EMBL/GenBank/DDBJ databases">
        <title>The new phylogeny of the genus Mycobacterium.</title>
        <authorList>
            <person name="Tarcisio F."/>
            <person name="Conor M."/>
            <person name="Antonella G."/>
            <person name="Elisabetta G."/>
            <person name="Giulia F.S."/>
            <person name="Sara T."/>
            <person name="Anna F."/>
            <person name="Clotilde B."/>
            <person name="Roberto B."/>
            <person name="Veronica D.S."/>
            <person name="Fabio R."/>
            <person name="Monica P."/>
            <person name="Olivier J."/>
            <person name="Enrico T."/>
            <person name="Nicola S."/>
        </authorList>
    </citation>
    <scope>NUCLEOTIDE SEQUENCE [LARGE SCALE GENOMIC DNA]</scope>
    <source>
        <strain evidence="3 5">CCUG 50187</strain>
    </source>
</reference>
<dbReference type="InterPro" id="IPR041657">
    <property type="entry name" value="HTH_17"/>
</dbReference>
<organism evidence="2 4">
    <name type="scientific">Mycolicibacterium conceptionense</name>
    <dbReference type="NCBI Taxonomy" id="451644"/>
    <lineage>
        <taxon>Bacteria</taxon>
        <taxon>Bacillati</taxon>
        <taxon>Actinomycetota</taxon>
        <taxon>Actinomycetes</taxon>
        <taxon>Mycobacteriales</taxon>
        <taxon>Mycobacteriaceae</taxon>
        <taxon>Mycolicibacterium</taxon>
    </lineage>
</organism>
<dbReference type="Proteomes" id="UP000193811">
    <property type="component" value="Unassembled WGS sequence"/>
</dbReference>
<dbReference type="GeneID" id="44295114"/>
<dbReference type="Proteomes" id="UP000182227">
    <property type="component" value="Unassembled WGS sequence"/>
</dbReference>
<gene>
    <name evidence="3" type="ORF">AWB98_06650</name>
    <name evidence="2" type="ORF">BN970_05066</name>
</gene>
<evidence type="ECO:0000313" key="4">
    <source>
        <dbReference type="Proteomes" id="UP000182227"/>
    </source>
</evidence>
<evidence type="ECO:0000259" key="1">
    <source>
        <dbReference type="Pfam" id="PF12728"/>
    </source>
</evidence>
<sequence length="127" mass="14027">MIEIEGLVLEPSDAEALQIALERYERKVARDGARLSRQLARIKMDLAAFVSRAGSRVDTTTRPAHGTGCDPDGELFIDTAEAAKMLGITEDAVRRRCRSGIFVNVAKRVRGRWMVPSADVEAVMRNV</sequence>
<evidence type="ECO:0000313" key="2">
    <source>
        <dbReference type="EMBL" id="CQD21608.1"/>
    </source>
</evidence>
<evidence type="ECO:0000313" key="5">
    <source>
        <dbReference type="Proteomes" id="UP000193811"/>
    </source>
</evidence>
<feature type="domain" description="Helix-turn-helix" evidence="1">
    <location>
        <begin position="78"/>
        <end position="125"/>
    </location>
</feature>